<feature type="region of interest" description="Disordered" evidence="3">
    <location>
        <begin position="1"/>
        <end position="117"/>
    </location>
</feature>
<dbReference type="PANTHER" id="PTHR22792:SF132">
    <property type="entry name" value="LA-RELATED PROTEIN 1"/>
    <property type="match status" value="1"/>
</dbReference>
<gene>
    <name evidence="5" type="ORF">BCR39DRAFT_527666</name>
</gene>
<dbReference type="STRING" id="71784.A0A1Y2B8C2"/>
<dbReference type="GO" id="GO:0005829">
    <property type="term" value="C:cytosol"/>
    <property type="evidence" value="ECO:0007669"/>
    <property type="project" value="TreeGrafter"/>
</dbReference>
<feature type="compositionally biased region" description="Basic and acidic residues" evidence="3">
    <location>
        <begin position="447"/>
        <end position="457"/>
    </location>
</feature>
<dbReference type="EMBL" id="MCFC01000017">
    <property type="protein sequence ID" value="ORY31004.1"/>
    <property type="molecule type" value="Genomic_DNA"/>
</dbReference>
<comment type="caution">
    <text evidence="5">The sequence shown here is derived from an EMBL/GenBank/DDBJ whole genome shotgun (WGS) entry which is preliminary data.</text>
</comment>
<dbReference type="GO" id="GO:0010494">
    <property type="term" value="C:cytoplasmic stress granule"/>
    <property type="evidence" value="ECO:0007669"/>
    <property type="project" value="TreeGrafter"/>
</dbReference>
<feature type="region of interest" description="Disordered" evidence="3">
    <location>
        <begin position="393"/>
        <end position="457"/>
    </location>
</feature>
<feature type="compositionally biased region" description="Polar residues" evidence="3">
    <location>
        <begin position="393"/>
        <end position="413"/>
    </location>
</feature>
<dbReference type="InterPro" id="IPR036388">
    <property type="entry name" value="WH-like_DNA-bd_sf"/>
</dbReference>
<keyword evidence="1 2" id="KW-0694">RNA-binding</keyword>
<dbReference type="PANTHER" id="PTHR22792">
    <property type="entry name" value="LUPUS LA PROTEIN-RELATED"/>
    <property type="match status" value="1"/>
</dbReference>
<evidence type="ECO:0000256" key="1">
    <source>
        <dbReference type="ARBA" id="ARBA00022884"/>
    </source>
</evidence>
<dbReference type="InterPro" id="IPR036390">
    <property type="entry name" value="WH_DNA-bd_sf"/>
</dbReference>
<evidence type="ECO:0000256" key="3">
    <source>
        <dbReference type="SAM" id="MobiDB-lite"/>
    </source>
</evidence>
<accession>A0A1Y2B8C2</accession>
<keyword evidence="6" id="KW-1185">Reference proteome</keyword>
<dbReference type="InParanoid" id="A0A1Y2B8C2"/>
<dbReference type="GO" id="GO:0003723">
    <property type="term" value="F:RNA binding"/>
    <property type="evidence" value="ECO:0007669"/>
    <property type="project" value="UniProtKB-UniRule"/>
</dbReference>
<dbReference type="AlphaFoldDB" id="A0A1Y2B8C2"/>
<dbReference type="InterPro" id="IPR045180">
    <property type="entry name" value="La_dom_prot"/>
</dbReference>
<evidence type="ECO:0000256" key="2">
    <source>
        <dbReference type="PROSITE-ProRule" id="PRU00332"/>
    </source>
</evidence>
<dbReference type="CDD" id="cd07323">
    <property type="entry name" value="LAM"/>
    <property type="match status" value="1"/>
</dbReference>
<evidence type="ECO:0000313" key="6">
    <source>
        <dbReference type="Proteomes" id="UP000193986"/>
    </source>
</evidence>
<dbReference type="InterPro" id="IPR006630">
    <property type="entry name" value="La_HTH"/>
</dbReference>
<sequence>MSTSPTRGGKARKSAERGMRTGQAGSTEIRLPPSASQAPKANGFKPTFGSIQPGSESGSSTVPVTEDVNQTEASMSSGNASAPLSRQSSAQPRRDSTSKPGKLIPAEATPVSNGSAPITASHTAPIPQNPHFMGMAGHMPRPSRGRDPRAPFPNRGRGGMFRTGSVPHKFTSPTNGFIPLPGQEGFAGMNLYQRGYGMGFPGYYMPGPGMYDPMQVYGRQGVTVPPPPMPQTFVQGLDSLRFYLLGQVEYYFSLQNLAMDFFLRQQMDSEGWIDISTIASFNRVKSLTQDQSLVKEMMNLSSLLEVREDKVRLAQSYKKWVLPDAKPSTFEADPTSPVLASGEQHRIADDVGMTMMNMGVGMEMGVGEHPFGDDIQKKYEYEPGGVQGALMKSASSNTTVQPLPSTSGESTWTAPGDIEADDSMEKSEDGSKVDGMTETPATSMSGDTKDGHEVELA</sequence>
<dbReference type="Proteomes" id="UP000193986">
    <property type="component" value="Unassembled WGS sequence"/>
</dbReference>
<name>A0A1Y2B8C2_9TREE</name>
<proteinExistence type="predicted"/>
<evidence type="ECO:0000313" key="5">
    <source>
        <dbReference type="EMBL" id="ORY31004.1"/>
    </source>
</evidence>
<dbReference type="SMART" id="SM00715">
    <property type="entry name" value="LA"/>
    <property type="match status" value="1"/>
</dbReference>
<dbReference type="OrthoDB" id="340227at2759"/>
<dbReference type="Gene3D" id="1.10.10.10">
    <property type="entry name" value="Winged helix-like DNA-binding domain superfamily/Winged helix DNA-binding domain"/>
    <property type="match status" value="1"/>
</dbReference>
<feature type="compositionally biased region" description="Polar residues" evidence="3">
    <location>
        <begin position="49"/>
        <end position="91"/>
    </location>
</feature>
<dbReference type="GO" id="GO:0045727">
    <property type="term" value="P:positive regulation of translation"/>
    <property type="evidence" value="ECO:0007669"/>
    <property type="project" value="TreeGrafter"/>
</dbReference>
<dbReference type="PROSITE" id="PS50961">
    <property type="entry name" value="HTH_LA"/>
    <property type="match status" value="1"/>
</dbReference>
<protein>
    <recommendedName>
        <fullName evidence="4">HTH La-type RNA-binding domain-containing protein</fullName>
    </recommendedName>
</protein>
<reference evidence="5 6" key="1">
    <citation type="submission" date="2016-07" db="EMBL/GenBank/DDBJ databases">
        <title>Pervasive Adenine N6-methylation of Active Genes in Fungi.</title>
        <authorList>
            <consortium name="DOE Joint Genome Institute"/>
            <person name="Mondo S.J."/>
            <person name="Dannebaum R.O."/>
            <person name="Kuo R.C."/>
            <person name="Labutti K."/>
            <person name="Haridas S."/>
            <person name="Kuo A."/>
            <person name="Salamov A."/>
            <person name="Ahrendt S.R."/>
            <person name="Lipzen A."/>
            <person name="Sullivan W."/>
            <person name="Andreopoulos W.B."/>
            <person name="Clum A."/>
            <person name="Lindquist E."/>
            <person name="Daum C."/>
            <person name="Ramamoorthy G.K."/>
            <person name="Gryganskyi A."/>
            <person name="Culley D."/>
            <person name="Magnuson J.K."/>
            <person name="James T.Y."/>
            <person name="O'Malley M.A."/>
            <person name="Stajich J.E."/>
            <person name="Spatafora J.W."/>
            <person name="Visel A."/>
            <person name="Grigoriev I.V."/>
        </authorList>
    </citation>
    <scope>NUCLEOTIDE SEQUENCE [LARGE SCALE GENOMIC DNA]</scope>
    <source>
        <strain evidence="5 6">68-887.2</strain>
    </source>
</reference>
<dbReference type="SUPFAM" id="SSF46785">
    <property type="entry name" value="Winged helix' DNA-binding domain"/>
    <property type="match status" value="1"/>
</dbReference>
<feature type="domain" description="HTH La-type RNA-binding" evidence="4">
    <location>
        <begin position="234"/>
        <end position="323"/>
    </location>
</feature>
<feature type="compositionally biased region" description="Basic and acidic residues" evidence="3">
    <location>
        <begin position="423"/>
        <end position="432"/>
    </location>
</feature>
<evidence type="ECO:0000259" key="4">
    <source>
        <dbReference type="PROSITE" id="PS50961"/>
    </source>
</evidence>
<organism evidence="5 6">
    <name type="scientific">Naematelia encephala</name>
    <dbReference type="NCBI Taxonomy" id="71784"/>
    <lineage>
        <taxon>Eukaryota</taxon>
        <taxon>Fungi</taxon>
        <taxon>Dikarya</taxon>
        <taxon>Basidiomycota</taxon>
        <taxon>Agaricomycotina</taxon>
        <taxon>Tremellomycetes</taxon>
        <taxon>Tremellales</taxon>
        <taxon>Naemateliaceae</taxon>
        <taxon>Naematelia</taxon>
    </lineage>
</organism>
<dbReference type="Pfam" id="PF05383">
    <property type="entry name" value="La"/>
    <property type="match status" value="1"/>
</dbReference>